<dbReference type="STRING" id="121224.E0VKN3"/>
<dbReference type="Pfam" id="PF02494">
    <property type="entry name" value="HYR"/>
    <property type="match status" value="3"/>
</dbReference>
<dbReference type="OMA" id="CPPDMWV"/>
<dbReference type="KEGG" id="phu:Phum_PHUM268120"/>
<dbReference type="InParanoid" id="E0VKN3"/>
<evidence type="ECO:0000256" key="4">
    <source>
        <dbReference type="ARBA" id="ARBA00022525"/>
    </source>
</evidence>
<dbReference type="SMART" id="SM00179">
    <property type="entry name" value="EGF_CA"/>
    <property type="match status" value="17"/>
</dbReference>
<feature type="domain" description="EGF-like" evidence="24">
    <location>
        <begin position="2122"/>
        <end position="2158"/>
    </location>
</feature>
<keyword evidence="9" id="KW-0677">Repeat</keyword>
<dbReference type="HOGENOM" id="CLU_000125_0_0_1"/>
<comment type="subcellular location">
    <subcellularLocation>
        <location evidence="1">Membrane</location>
        <topology evidence="1">Single-pass type I membrane protein</topology>
    </subcellularLocation>
    <subcellularLocation>
        <location evidence="2">Secreted</location>
    </subcellularLocation>
</comment>
<dbReference type="GO" id="GO:0001745">
    <property type="term" value="P:compound eye morphogenesis"/>
    <property type="evidence" value="ECO:0007669"/>
    <property type="project" value="UniProtKB-ARBA"/>
</dbReference>
<dbReference type="PROSITE" id="PS01186">
    <property type="entry name" value="EGF_2"/>
    <property type="match status" value="12"/>
</dbReference>
<dbReference type="InterPro" id="IPR035976">
    <property type="entry name" value="Sushi/SCR/CCP_sf"/>
</dbReference>
<feature type="disulfide bond" evidence="18">
    <location>
        <begin position="2148"/>
        <end position="2157"/>
    </location>
</feature>
<evidence type="ECO:0000256" key="11">
    <source>
        <dbReference type="ARBA" id="ARBA00022843"/>
    </source>
</evidence>
<dbReference type="FunFam" id="2.10.25.10:FF:000649">
    <property type="entry name" value="Uncharacterized protein, isoform A"/>
    <property type="match status" value="1"/>
</dbReference>
<keyword evidence="4" id="KW-0964">Secreted</keyword>
<dbReference type="OrthoDB" id="430340at2759"/>
<dbReference type="InterPro" id="IPR000152">
    <property type="entry name" value="EGF-type_Asp/Asn_hydroxyl_site"/>
</dbReference>
<dbReference type="Gene3D" id="2.60.120.260">
    <property type="entry name" value="Galactose-binding domain-like"/>
    <property type="match status" value="2"/>
</dbReference>
<dbReference type="Gene3D" id="2.10.50.10">
    <property type="entry name" value="Tumor Necrosis Factor Receptor, subunit A, domain 2"/>
    <property type="match status" value="4"/>
</dbReference>
<feature type="domain" description="C-type lectin" evidence="25">
    <location>
        <begin position="10"/>
        <end position="111"/>
    </location>
</feature>
<dbReference type="InterPro" id="IPR003410">
    <property type="entry name" value="HYR_dom"/>
</dbReference>
<evidence type="ECO:0000256" key="14">
    <source>
        <dbReference type="ARBA" id="ARBA00023136"/>
    </source>
</evidence>
<dbReference type="SMART" id="SM00042">
    <property type="entry name" value="CUB"/>
    <property type="match status" value="3"/>
</dbReference>
<dbReference type="Pfam" id="PF07645">
    <property type="entry name" value="EGF_CA"/>
    <property type="match status" value="2"/>
</dbReference>
<evidence type="ECO:0008006" key="31">
    <source>
        <dbReference type="Google" id="ProtNLM"/>
    </source>
</evidence>
<feature type="disulfide bond" evidence="18">
    <location>
        <begin position="1991"/>
        <end position="2000"/>
    </location>
</feature>
<keyword evidence="10" id="KW-0221">Differentiation</keyword>
<dbReference type="PANTHER" id="PTHR12916:SF4">
    <property type="entry name" value="UNINFLATABLE, ISOFORM C"/>
    <property type="match status" value="1"/>
</dbReference>
<dbReference type="InterPro" id="IPR023415">
    <property type="entry name" value="LDLR_class-A_CS"/>
</dbReference>
<feature type="disulfide bond" evidence="18">
    <location>
        <begin position="3337"/>
        <end position="3347"/>
    </location>
</feature>
<dbReference type="FunCoup" id="E0VKN3">
    <property type="interactions" value="3"/>
</dbReference>
<evidence type="ECO:0000256" key="18">
    <source>
        <dbReference type="PROSITE-ProRule" id="PRU00076"/>
    </source>
</evidence>
<dbReference type="FunFam" id="2.10.70.10:FF:000085">
    <property type="entry name" value="Uncharacterized protein, isoform A"/>
    <property type="match status" value="1"/>
</dbReference>
<dbReference type="GO" id="GO:0007219">
    <property type="term" value="P:Notch signaling pathway"/>
    <property type="evidence" value="ECO:0007669"/>
    <property type="project" value="UniProtKB-KW"/>
</dbReference>
<dbReference type="GO" id="GO:0022008">
    <property type="term" value="P:neurogenesis"/>
    <property type="evidence" value="ECO:0007669"/>
    <property type="project" value="UniProtKB-ARBA"/>
</dbReference>
<dbReference type="PROSITE" id="PS50022">
    <property type="entry name" value="FA58C_3"/>
    <property type="match status" value="2"/>
</dbReference>
<feature type="domain" description="CUB" evidence="22">
    <location>
        <begin position="269"/>
        <end position="381"/>
    </location>
</feature>
<evidence type="ECO:0000259" key="23">
    <source>
        <dbReference type="PROSITE" id="PS50022"/>
    </source>
</evidence>
<dbReference type="PROSITE" id="PS50923">
    <property type="entry name" value="SUSHI"/>
    <property type="match status" value="6"/>
</dbReference>
<evidence type="ECO:0000256" key="3">
    <source>
        <dbReference type="ARBA" id="ARBA00022473"/>
    </source>
</evidence>
<feature type="disulfide bond" evidence="18">
    <location>
        <begin position="2069"/>
        <end position="2078"/>
    </location>
</feature>
<feature type="domain" description="EGF-like" evidence="24">
    <location>
        <begin position="2041"/>
        <end position="2079"/>
    </location>
</feature>
<feature type="disulfide bond" evidence="20">
    <location>
        <begin position="495"/>
        <end position="538"/>
    </location>
</feature>
<dbReference type="CDD" id="cd00037">
    <property type="entry name" value="CLECT"/>
    <property type="match status" value="1"/>
</dbReference>
<dbReference type="Gene3D" id="2.10.70.10">
    <property type="entry name" value="Complement Module, domain 1"/>
    <property type="match status" value="7"/>
</dbReference>
<dbReference type="CDD" id="cd00041">
    <property type="entry name" value="CUB"/>
    <property type="match status" value="3"/>
</dbReference>
<dbReference type="PROSITE" id="PS00010">
    <property type="entry name" value="ASX_HYDROXYL"/>
    <property type="match status" value="10"/>
</dbReference>
<dbReference type="FunFam" id="2.10.25.10:FF:000004">
    <property type="entry name" value="Neurogenic locus notch 1"/>
    <property type="match status" value="1"/>
</dbReference>
<dbReference type="VEuPathDB" id="VectorBase:PHUM268120"/>
<evidence type="ECO:0000313" key="30">
    <source>
        <dbReference type="Proteomes" id="UP000009046"/>
    </source>
</evidence>
<sequence length="3516" mass="384214">MTFFLFLRYGSELVLVESFLENNFTAKLAAKVFNPAETPNEQYWLGLTTLDDLRTNTLESAGGLVVSQYAGFWSLNQPNPSNGECVEVAVRDEYQSWQLTTCESLLPFLCRSNACPEGSFHCSNGKCINSAFKCDKQDDCGDESDELDCPGNCQYYMASSGDVVESPNYPHKYNPLANCKWTLEGPQGHNILLQFQEFETEKSFDTVQILVGGRTEEKAVNLAALSGKLDLGNKLFLSASNFMIIKFSTDGSVERKGFRASWKTEPQSCGGILHATSQGQYLTSPAYPQNYPGGLECLYIIQAETGKIITFDIEDLELDSAKDYILIRNGNSPDSPEIARLTGNLNQNDKIIMSTSNQVYLFFKTNLGDSKRGFKIKYSQGCQASITALNGTFTSPAFGLSQYPSNQDCIYKIRNPRSGPFSLKFENFDVHETDFVQVYDGASTSGLRLHPGNGFTNSAVPRITLTSSSGEMLVRFQTNALHNDKGWKAIFSADCPSLKPGEGAIASSRDTGFGTVVTFNCPVGQEFATGRSRITSECLKGGNWSVTYIPKCQEVYCGPVPQIDNGFSIGSSNVTYRGQAMYQCYAGFAFPSGQPIEKVSCLSDGRWERLPTCLASQCPPLPETPHANQTILNGGGRTYGTIVRIECEPGYIRTGHPVLLCMSNGSWSQNVPTCSRAQCSQYPIIKNGFLTDLSKDYYYGDEGRIQCHRGYKLTGPNIVRCGANQEFSNVPKCEDINECSASQCDLASTECINTSGGFHCKCKKGFAPNYECRPVGDLGLTNGGIPDESITVSNSENGHSKEMIRLNNARGWCGSNVEPGNNWVQLDLKAPTIIRGFRTQSVTRADGHLAFTSAIRIQYTNNLTDIFRDYTNPDGTPVEFRILEPTLSVLNLPVPIEAQYIKFKIQDYIGAPCLRLEVMGCTRLECSDINECAINNGGCDQKCINSPGNFTCSCNIGFELFVSNGTAGFNIEASETGERDGDIYQRNKSCVPVMCPKLYAPDNGAILTTKDQFHFGDLVSFQCDFGYIMSGSASLLCTSGGIWNGTVPECQYAVCVSLPDDKNEGLVVSKPDLESVLVSFKQNVSLTCQNTGRFLRKTATSNFRQCVYDPKPGYPSYWLSGATPSCPRVDCGKPLSSPGAEYGGYPDTKYQSSFFFGCQETFKLAGQTNQNDNVVRCQANGVWDFGDLRCEGPVCEDPGRPTDGFQIARSYEQGSEVEFGCNRPGYILINPRPITCIREPECKIIKPLGLASGKIPDSAINATSERPNYEAKNVRLNSVTGWCGKQEAFTYVSVDLGKVYRVKAILIKGVVTNDIVGRPTEIRFFYKQTESDNYVVYFPNFNLTMRDPGNYGELAMITLPKYVQARFVILGIVSYMDNACLKFELMGCEESNTEPLLGYDYGYSPCVDNEPPVFQNCPQQPIIVQKGRNGLEPVIFTEPIAVDNSGSIARLEVKPKSFRTPITTFQDMAVKYVAFDYDGNVAICEINITVPDDTPPLLSCPQSYVIELVDKQDSYVVNFNDTRKKVNTSDASGEVTVLFSPEKATIPIGGYENVTVTATDKFGNQATCHFQVSVQATPCVDWELKPPNHGALNCLPGEKGIECIATCNRGFKFTDNQQIKTFNCEKKSAWTPSSVVPDCVSEDTQQADYHVTSSVTYRGNGAVASLCLSQYADLMSQYYPNLNDELSQKCSAAVNVYINVTFSDTKPKLIDDNVVQMDFSLAISPAVRQPQLYELCGSTISLIFDLTVSYASQVIEPLLNVSSIGNQCPPLKALNSKISRGFDCNVGEVLNMDTNDVPRCLHCPAGTFAAEKEKTCTNCPKGFFQNRDRQGSCIRCPLGTYTREEGSKSVNDCIPVCGYGTYSPTGLVPCLECPRNSYTGEPPTSGFKDCQACPANSFTYQPAAPGVKFCRAKCAPGFYSDTGLAPCAPCPRDFYQSQSGQTVCQECPTNMKTEGSGAKGREECKPIQCTETACQHGGLCVPMGHGVQCFCPAGFSGRRCEVDIDECASQPCYNGGTCIDLPQGYRCQCPPGYSGINCQEEKSDCKNTTCPERAMCKDEPGLNNYTCLCRAGYTGIDCDITINPCTAQGNPCLNGASCVALQQGRFTCECLPGWEGQLCEVNVDDCAEKPCLLGANCTDLVNDFKCNCPPGFTGKRCHEKIDLCATNPCKNGICIDMLFTSQCVCNPGWTGEFCEININDCAGQPCENGGICNDLIDGYSCNCDLGYTGKRCQHLIDDCASEPCQNGASCIDMLDGFVCSCRPGFVGLQCEAEIDECLNDPCNPEGSDKCLDLDNRFECVCREGFTGTYCETNIDECSPQPCLNGGTCRDEIGKFSCSCPPGWTGPKCEFDVGTCQNRPCMNDAACIDLFLDYFCVCPSGTDGKQCETAPERCIGNPCMHGGQCQDYGSGLNCSCPSDFTGIGCQYEYDACDSNACKNGATCVDSGPGFTCLCSPGFTGKFCEQDIVDCKENSCPPSATCIDLTDKFYCQCPFNLTGEDCRKTISVDYDLHFTDMTRSSASLLVPFSLGQKKSLTIAMWVQFSNKDEGGTFFTLSSVSSPYVPVGRRTLIQVLSNGVQISLFEDIQDVYLSFREYATINDGQWHHVAIVWDGEKGGELTLITEGLIASKIEGYGGGRTLPENGWVTLGKPRNESPKAYTDSGFQGHLTKVQIWGRALDVTGEIQKQVRDCRTEPVLYQGLLLNFAGYDDTIGGVERKVPSHCGQKVCPIGYTGSKCQEVDVDKIPPSVDHCPGDLWVIAKNGSSLVTWDEPEFSDNVKVVKIIEKSNHRPGQTLLWGTYEIAYVAYDQAGNSATCTFKVYVLADFCPELNDPVGGTQICKNWGSGGQFKVCEIACKSGLKFSQDIPAFYTCGAEGFWRPTTNPSLPLVYPACSAAKPAQRVFKINMLFPSSVLCNEAGQGVLRQKVRKAVNSLNSDWNFCSYSAEVTKECRDLDIVVKCDHRLRNGRVLDDSKGSHESNDVLSVERLSRQVRQASDTYSVEISFPAASDPVINTNSNERANVQRLLEKLILEEDQFDVHDILPNTVLDPSSLKLESDYACPVGQVVIAPDCVPCAVGSYYDQNTKTCLPCPIGTYQSESGQTQCSTCPIIAGRPGVTVSPGARSAADCKERCLAGKYFDHEAELCRSCGHGFYQPNEGSFSCFLCGLGKTTRTTEALSQEECRDECGSGMQLGVDGKCEPCPRGTYRTQGIQAACQSCPLGKTTPKIGAASIEECSLPICPPGTYLNGTQNSCVACKKGTYQPESQQTMCLPCPPNTSTKGPSSTSKADCTNPCEISGPGMHCHRNAHCLLIQEISDFKCECKPGFTGNGTDCRDVCDNYCENEGVCVKDSKGQPSCRCIGSFTGKHCAEKSEFAYIAGGVAGGVIFIILIILLVWMICARSGRKKEPKKILQHAADQNGSQVNFYYGAPTPYAESIAPSHHSTYAHYYDDEEDGWEMPNFYNETYMKESLHSNKMNSLARSNASIYGNKEDLYDRLKRHAYTGKKDRSDSDSEGQ</sequence>
<dbReference type="Pfam" id="PF00008">
    <property type="entry name" value="EGF"/>
    <property type="match status" value="9"/>
</dbReference>
<dbReference type="EnsemblMetazoa" id="PHUM268120-RA">
    <property type="protein sequence ID" value="PHUM268120-PA"/>
    <property type="gene ID" value="PHUM268120"/>
</dbReference>
<feature type="domain" description="CUB" evidence="22">
    <location>
        <begin position="153"/>
        <end position="265"/>
    </location>
</feature>
<dbReference type="Pfam" id="PF00431">
    <property type="entry name" value="CUB"/>
    <property type="match status" value="3"/>
</dbReference>
<keyword evidence="6 20" id="KW-0768">Sushi</keyword>
<dbReference type="eggNOG" id="KOG1217">
    <property type="taxonomic scope" value="Eukaryota"/>
</dbReference>
<evidence type="ECO:0000256" key="1">
    <source>
        <dbReference type="ARBA" id="ARBA00004479"/>
    </source>
</evidence>
<evidence type="ECO:0000259" key="25">
    <source>
        <dbReference type="PROSITE" id="PS50041"/>
    </source>
</evidence>
<dbReference type="InterPro" id="IPR016187">
    <property type="entry name" value="CTDL_fold"/>
</dbReference>
<feature type="domain" description="EGF-like" evidence="24">
    <location>
        <begin position="2197"/>
        <end position="2233"/>
    </location>
</feature>
<dbReference type="GO" id="GO:0005112">
    <property type="term" value="F:Notch binding"/>
    <property type="evidence" value="ECO:0007669"/>
    <property type="project" value="TreeGrafter"/>
</dbReference>
<feature type="domain" description="EGF-like" evidence="24">
    <location>
        <begin position="3334"/>
        <end position="3369"/>
    </location>
</feature>
<keyword evidence="11" id="KW-0832">Ubl conjugation</keyword>
<feature type="domain" description="F5/8 type C" evidence="23">
    <location>
        <begin position="1242"/>
        <end position="1388"/>
    </location>
</feature>
<dbReference type="PANTHER" id="PTHR12916">
    <property type="entry name" value="CYTOCHROME C OXIDASE POLYPEPTIDE VIC-2"/>
    <property type="match status" value="1"/>
</dbReference>
<feature type="domain" description="EGF-like" evidence="24">
    <location>
        <begin position="2273"/>
        <end position="2311"/>
    </location>
</feature>
<dbReference type="GO" id="GO:0051093">
    <property type="term" value="P:negative regulation of developmental process"/>
    <property type="evidence" value="ECO:0007669"/>
    <property type="project" value="UniProtKB-ARBA"/>
</dbReference>
<evidence type="ECO:0000313" key="28">
    <source>
        <dbReference type="EMBL" id="EEB13939.1"/>
    </source>
</evidence>
<dbReference type="GO" id="GO:0016324">
    <property type="term" value="C:apical plasma membrane"/>
    <property type="evidence" value="ECO:0007669"/>
    <property type="project" value="UniProtKB-ARBA"/>
</dbReference>
<dbReference type="Pfam" id="PF12661">
    <property type="entry name" value="hEGF"/>
    <property type="match status" value="1"/>
</dbReference>
<dbReference type="RefSeq" id="XP_002426677.1">
    <property type="nucleotide sequence ID" value="XM_002426632.1"/>
</dbReference>
<evidence type="ECO:0000256" key="17">
    <source>
        <dbReference type="PROSITE-ProRule" id="PRU00059"/>
    </source>
</evidence>
<accession>E0VKN3</accession>
<dbReference type="InterPro" id="IPR009030">
    <property type="entry name" value="Growth_fac_rcpt_cys_sf"/>
</dbReference>
<evidence type="ECO:0000259" key="24">
    <source>
        <dbReference type="PROSITE" id="PS50026"/>
    </source>
</evidence>
<dbReference type="EMBL" id="AAZO01003101">
    <property type="status" value="NOT_ANNOTATED_CDS"/>
    <property type="molecule type" value="Genomic_DNA"/>
</dbReference>
<dbReference type="Proteomes" id="UP000009046">
    <property type="component" value="Unassembled WGS sequence"/>
</dbReference>
<dbReference type="SMART" id="SM00192">
    <property type="entry name" value="LDLa"/>
    <property type="match status" value="1"/>
</dbReference>
<dbReference type="GO" id="GO:0043005">
    <property type="term" value="C:neuron projection"/>
    <property type="evidence" value="ECO:0007669"/>
    <property type="project" value="UniProtKB-ARBA"/>
</dbReference>
<keyword evidence="13 21" id="KW-1133">Transmembrane helix</keyword>
<feature type="domain" description="HYR" evidence="26">
    <location>
        <begin position="1407"/>
        <end position="1492"/>
    </location>
</feature>
<feature type="domain" description="EGF-like" evidence="24">
    <location>
        <begin position="2160"/>
        <end position="2195"/>
    </location>
</feature>
<dbReference type="FunFam" id="2.10.25.10:FF:000472">
    <property type="entry name" value="Uncharacterized protein, isoform A"/>
    <property type="match status" value="1"/>
</dbReference>
<feature type="disulfide bond" evidence="18">
    <location>
        <begin position="2339"/>
        <end position="2348"/>
    </location>
</feature>
<dbReference type="FunFam" id="2.60.120.200:FF:000201">
    <property type="entry name" value="Uncharacterized protein, isoform A"/>
    <property type="match status" value="1"/>
</dbReference>
<dbReference type="FunFam" id="2.10.50.10:FF:000018">
    <property type="entry name" value="Sushi, von Willebrand factor type A, EGF and pentraxin domain-containing 1"/>
    <property type="match status" value="1"/>
</dbReference>
<dbReference type="SUPFAM" id="SSF49899">
    <property type="entry name" value="Concanavalin A-like lectins/glucanases"/>
    <property type="match status" value="1"/>
</dbReference>
<dbReference type="Gene3D" id="2.60.120.200">
    <property type="match status" value="1"/>
</dbReference>
<evidence type="ECO:0000256" key="21">
    <source>
        <dbReference type="SAM" id="Phobius"/>
    </source>
</evidence>
<feature type="disulfide bond" evidence="18">
    <location>
        <begin position="2415"/>
        <end position="2424"/>
    </location>
</feature>
<feature type="domain" description="F5/8 type C" evidence="23">
    <location>
        <begin position="772"/>
        <end position="921"/>
    </location>
</feature>
<dbReference type="GO" id="GO:0005576">
    <property type="term" value="C:extracellular region"/>
    <property type="evidence" value="ECO:0007669"/>
    <property type="project" value="UniProtKB-SubCell"/>
</dbReference>
<dbReference type="SMART" id="SM00181">
    <property type="entry name" value="EGF"/>
    <property type="match status" value="20"/>
</dbReference>
<feature type="disulfide bond" evidence="18">
    <location>
        <begin position="3303"/>
        <end position="3320"/>
    </location>
</feature>
<dbReference type="InterPro" id="IPR001881">
    <property type="entry name" value="EGF-like_Ca-bd_dom"/>
</dbReference>
<feature type="domain" description="Sushi" evidence="27">
    <location>
        <begin position="677"/>
        <end position="735"/>
    </location>
</feature>
<feature type="disulfide bond" evidence="18">
    <location>
        <begin position="2164"/>
        <end position="2174"/>
    </location>
</feature>
<keyword evidence="16" id="KW-0325">Glycoprotein</keyword>
<feature type="domain" description="Sushi" evidence="27">
    <location>
        <begin position="993"/>
        <end position="1052"/>
    </location>
</feature>
<dbReference type="CDD" id="cd00054">
    <property type="entry name" value="EGF_CA"/>
    <property type="match status" value="13"/>
</dbReference>
<dbReference type="FunFam" id="2.10.25.10:FF:000123">
    <property type="entry name" value="Crumbs homolog 1 (Drosophila)"/>
    <property type="match status" value="1"/>
</dbReference>
<reference evidence="29" key="3">
    <citation type="submission" date="2020-05" db="UniProtKB">
        <authorList>
            <consortium name="EnsemblMetazoa"/>
        </authorList>
    </citation>
    <scope>IDENTIFICATION</scope>
    <source>
        <strain evidence="29">USDA</strain>
    </source>
</reference>
<feature type="disulfide bond" evidence="20">
    <location>
        <begin position="618"/>
        <end position="661"/>
    </location>
</feature>
<protein>
    <recommendedName>
        <fullName evidence="31">Fibropellin-1</fullName>
    </recommendedName>
</protein>
<name>E0VKN3_PEDHC</name>
<dbReference type="InterPro" id="IPR000421">
    <property type="entry name" value="FA58C"/>
</dbReference>
<feature type="domain" description="Sushi" evidence="27">
    <location>
        <begin position="555"/>
        <end position="615"/>
    </location>
</feature>
<evidence type="ECO:0000256" key="7">
    <source>
        <dbReference type="ARBA" id="ARBA00022692"/>
    </source>
</evidence>
<feature type="disulfide bond" evidence="18">
    <location>
        <begin position="2223"/>
        <end position="2232"/>
    </location>
</feature>
<feature type="disulfide bond" evidence="18">
    <location>
        <begin position="2185"/>
        <end position="2194"/>
    </location>
</feature>
<dbReference type="InterPro" id="IPR016186">
    <property type="entry name" value="C-type_lectin-like/link_sf"/>
</dbReference>
<evidence type="ECO:0000256" key="5">
    <source>
        <dbReference type="ARBA" id="ARBA00022536"/>
    </source>
</evidence>
<feature type="domain" description="EGF-like" evidence="24">
    <location>
        <begin position="2427"/>
        <end position="2463"/>
    </location>
</feature>
<evidence type="ECO:0000256" key="20">
    <source>
        <dbReference type="PROSITE-ProRule" id="PRU00302"/>
    </source>
</evidence>
<dbReference type="SUPFAM" id="SSF57535">
    <property type="entry name" value="Complement control module/SCR domain"/>
    <property type="match status" value="6"/>
</dbReference>
<dbReference type="SUPFAM" id="SSF49785">
    <property type="entry name" value="Galactose-binding domain-like"/>
    <property type="match status" value="2"/>
</dbReference>
<feature type="disulfide bond" evidence="18">
    <location>
        <begin position="2301"/>
        <end position="2310"/>
    </location>
</feature>
<organism>
    <name type="scientific">Pediculus humanus subsp. corporis</name>
    <name type="common">Body louse</name>
    <dbReference type="NCBI Taxonomy" id="121224"/>
    <lineage>
        <taxon>Eukaryota</taxon>
        <taxon>Metazoa</taxon>
        <taxon>Ecdysozoa</taxon>
        <taxon>Arthropoda</taxon>
        <taxon>Hexapoda</taxon>
        <taxon>Insecta</taxon>
        <taxon>Pterygota</taxon>
        <taxon>Neoptera</taxon>
        <taxon>Paraneoptera</taxon>
        <taxon>Psocodea</taxon>
        <taxon>Troctomorpha</taxon>
        <taxon>Phthiraptera</taxon>
        <taxon>Anoplura</taxon>
        <taxon>Pediculidae</taxon>
        <taxon>Pediculus</taxon>
    </lineage>
</organism>
<feature type="domain" description="HYR" evidence="26">
    <location>
        <begin position="1493"/>
        <end position="1576"/>
    </location>
</feature>
<feature type="disulfide bond" evidence="18">
    <location>
        <begin position="3359"/>
        <end position="3368"/>
    </location>
</feature>
<feature type="domain" description="CUB" evidence="22">
    <location>
        <begin position="382"/>
        <end position="494"/>
    </location>
</feature>
<dbReference type="GeneID" id="8235560"/>
<dbReference type="FunFam" id="2.10.25.10:FF:000053">
    <property type="entry name" value="Slit guidance ligand 2"/>
    <property type="match status" value="1"/>
</dbReference>
<dbReference type="Gene3D" id="3.10.100.10">
    <property type="entry name" value="Mannose-Binding Protein A, subunit A"/>
    <property type="match status" value="1"/>
</dbReference>
<feature type="disulfide bond" evidence="18">
    <location>
        <begin position="2491"/>
        <end position="2500"/>
    </location>
</feature>
<dbReference type="Gene3D" id="2.60.120.290">
    <property type="entry name" value="Spermadhesin, CUB domain"/>
    <property type="match status" value="3"/>
</dbReference>
<dbReference type="InterPro" id="IPR000742">
    <property type="entry name" value="EGF"/>
</dbReference>
<feature type="disulfide bond" evidence="17">
    <location>
        <begin position="382"/>
        <end position="409"/>
    </location>
</feature>
<comment type="caution">
    <text evidence="18">Lacks conserved residue(s) required for the propagation of feature annotation.</text>
</comment>
<dbReference type="SUPFAM" id="SSF49854">
    <property type="entry name" value="Spermadhesin, CUB domain"/>
    <property type="match status" value="3"/>
</dbReference>
<evidence type="ECO:0000256" key="6">
    <source>
        <dbReference type="ARBA" id="ARBA00022659"/>
    </source>
</evidence>
<feature type="disulfide bond" evidence="20">
    <location>
        <begin position="1023"/>
        <end position="1050"/>
    </location>
</feature>
<feature type="disulfide bond" evidence="19">
    <location>
        <begin position="122"/>
        <end position="140"/>
    </location>
</feature>
<proteinExistence type="predicted"/>
<feature type="domain" description="EGF-like" evidence="24">
    <location>
        <begin position="2003"/>
        <end position="2039"/>
    </location>
</feature>
<evidence type="ECO:0000256" key="8">
    <source>
        <dbReference type="ARBA" id="ARBA00022729"/>
    </source>
</evidence>
<dbReference type="SUPFAM" id="SSF57196">
    <property type="entry name" value="EGF/Laminin"/>
    <property type="match status" value="12"/>
</dbReference>
<keyword evidence="12" id="KW-0914">Notch signaling pathway</keyword>
<dbReference type="PROSITE" id="PS50068">
    <property type="entry name" value="LDLRA_2"/>
    <property type="match status" value="1"/>
</dbReference>
<feature type="disulfide bond" evidence="18">
    <location>
        <begin position="2050"/>
        <end position="2067"/>
    </location>
</feature>
<feature type="domain" description="EGF-like" evidence="24">
    <location>
        <begin position="1965"/>
        <end position="2001"/>
    </location>
</feature>
<dbReference type="Pfam" id="PF00057">
    <property type="entry name" value="Ldl_recept_a"/>
    <property type="match status" value="1"/>
</dbReference>
<dbReference type="GO" id="GO:0035222">
    <property type="term" value="P:wing disc pattern formation"/>
    <property type="evidence" value="ECO:0007669"/>
    <property type="project" value="UniProtKB-ARBA"/>
</dbReference>
<keyword evidence="7 21" id="KW-0812">Transmembrane</keyword>
<dbReference type="FunFam" id="2.10.25.10:FF:000117">
    <property type="entry name" value="Delta-like protein"/>
    <property type="match status" value="1"/>
</dbReference>
<feature type="domain" description="EGF-like" evidence="24">
    <location>
        <begin position="2081"/>
        <end position="2120"/>
    </location>
</feature>
<dbReference type="FunFam" id="2.60.120.290:FF:000048">
    <property type="entry name" value="Uncharacterized protein, isoform A"/>
    <property type="match status" value="1"/>
</dbReference>
<feature type="disulfide bond" evidence="18">
    <location>
        <begin position="2377"/>
        <end position="2386"/>
    </location>
</feature>
<feature type="domain" description="EGF-like" evidence="24">
    <location>
        <begin position="3291"/>
        <end position="3332"/>
    </location>
</feature>
<keyword evidence="14 21" id="KW-0472">Membrane</keyword>
<dbReference type="CDD" id="cd00112">
    <property type="entry name" value="LDLa"/>
    <property type="match status" value="1"/>
</dbReference>
<dbReference type="GO" id="GO:0007435">
    <property type="term" value="P:salivary gland morphogenesis"/>
    <property type="evidence" value="ECO:0007669"/>
    <property type="project" value="UniProtKB-ARBA"/>
</dbReference>
<feature type="disulfide bond" evidence="18">
    <location>
        <begin position="2029"/>
        <end position="2038"/>
    </location>
</feature>
<feature type="transmembrane region" description="Helical" evidence="21">
    <location>
        <begin position="3374"/>
        <end position="3400"/>
    </location>
</feature>
<dbReference type="FunFam" id="2.10.50.10:FF:000032">
    <property type="entry name" value="Uncharacterized protein, isoform A"/>
    <property type="match status" value="1"/>
</dbReference>
<feature type="domain" description="EGF-like" evidence="24">
    <location>
        <begin position="2235"/>
        <end position="2271"/>
    </location>
</feature>
<keyword evidence="15 18" id="KW-1015">Disulfide bond</keyword>
<dbReference type="GO" id="GO:0005509">
    <property type="term" value="F:calcium ion binding"/>
    <property type="evidence" value="ECO:0007669"/>
    <property type="project" value="InterPro"/>
</dbReference>
<dbReference type="CDD" id="cd00033">
    <property type="entry name" value="CCP"/>
    <property type="match status" value="3"/>
</dbReference>
<evidence type="ECO:0000313" key="29">
    <source>
        <dbReference type="EnsemblMetazoa" id="PHUM268120-PA"/>
    </source>
</evidence>
<dbReference type="PROSITE" id="PS50041">
    <property type="entry name" value="C_TYPE_LECTIN_2"/>
    <property type="match status" value="1"/>
</dbReference>
<keyword evidence="30" id="KW-1185">Reference proteome</keyword>
<evidence type="ECO:0000256" key="12">
    <source>
        <dbReference type="ARBA" id="ARBA00022976"/>
    </source>
</evidence>
<feature type="disulfide bond" evidence="18">
    <location>
        <begin position="2261"/>
        <end position="2270"/>
    </location>
</feature>
<feature type="domain" description="EGF-like" evidence="24">
    <location>
        <begin position="735"/>
        <end position="773"/>
    </location>
</feature>
<evidence type="ECO:0000256" key="2">
    <source>
        <dbReference type="ARBA" id="ARBA00004613"/>
    </source>
</evidence>
<dbReference type="FunFam" id="2.10.25.10:FF:000146">
    <property type="entry name" value="Putative neurogenic locus notch"/>
    <property type="match status" value="1"/>
</dbReference>
<feature type="disulfide bond" evidence="18">
    <location>
        <begin position="2110"/>
        <end position="2119"/>
    </location>
</feature>
<dbReference type="PROSITE" id="PS50026">
    <property type="entry name" value="EGF_3"/>
    <property type="match status" value="17"/>
</dbReference>
<dbReference type="PROSITE" id="PS50825">
    <property type="entry name" value="HYR"/>
    <property type="match status" value="3"/>
</dbReference>
<dbReference type="Pfam" id="PF07699">
    <property type="entry name" value="Ephrin_rec_like"/>
    <property type="match status" value="7"/>
</dbReference>
<evidence type="ECO:0000256" key="9">
    <source>
        <dbReference type="ARBA" id="ARBA00022737"/>
    </source>
</evidence>
<dbReference type="EMBL" id="DS235250">
    <property type="protein sequence ID" value="EEB13939.1"/>
    <property type="molecule type" value="Genomic_DNA"/>
</dbReference>
<dbReference type="InterPro" id="IPR013032">
    <property type="entry name" value="EGF-like_CS"/>
</dbReference>
<dbReference type="InterPro" id="IPR011641">
    <property type="entry name" value="Tyr-kin_ephrin_A/B_rcpt-like"/>
</dbReference>
<dbReference type="FunFam" id="2.10.25.10:FF:000031">
    <property type="entry name" value="neurogenic locus notch homolog protein 3"/>
    <property type="match status" value="1"/>
</dbReference>
<dbReference type="PROSITE" id="PS01187">
    <property type="entry name" value="EGF_CA"/>
    <property type="match status" value="6"/>
</dbReference>
<dbReference type="FunFam" id="2.10.25.10:FF:000309">
    <property type="entry name" value="Uncharacterized protein, isoform A"/>
    <property type="match status" value="1"/>
</dbReference>
<dbReference type="SMART" id="SM01411">
    <property type="entry name" value="Ephrin_rec_like"/>
    <property type="match status" value="9"/>
</dbReference>
<dbReference type="PROSITE" id="PS00022">
    <property type="entry name" value="EGF_1"/>
    <property type="match status" value="15"/>
</dbReference>
<evidence type="ECO:0000259" key="22">
    <source>
        <dbReference type="PROSITE" id="PS01180"/>
    </source>
</evidence>
<reference evidence="28" key="2">
    <citation type="submission" date="2007-04" db="EMBL/GenBank/DDBJ databases">
        <title>The genome of the human body louse.</title>
        <authorList>
            <consortium name="The Human Body Louse Genome Consortium"/>
            <person name="Kirkness E."/>
            <person name="Walenz B."/>
            <person name="Hass B."/>
            <person name="Bruggner R."/>
            <person name="Strausberg R."/>
        </authorList>
    </citation>
    <scope>NUCLEOTIDE SEQUENCE</scope>
    <source>
        <strain evidence="28">USDA</strain>
    </source>
</reference>
<feature type="domain" description="Sushi" evidence="27">
    <location>
        <begin position="493"/>
        <end position="554"/>
    </location>
</feature>
<feature type="disulfide bond" evidence="19">
    <location>
        <begin position="115"/>
        <end position="127"/>
    </location>
</feature>
<dbReference type="InterPro" id="IPR008979">
    <property type="entry name" value="Galactose-bd-like_sf"/>
</dbReference>
<evidence type="ECO:0000256" key="13">
    <source>
        <dbReference type="ARBA" id="ARBA00022989"/>
    </source>
</evidence>
<evidence type="ECO:0000259" key="27">
    <source>
        <dbReference type="PROSITE" id="PS50923"/>
    </source>
</evidence>
<evidence type="ECO:0000259" key="26">
    <source>
        <dbReference type="PROSITE" id="PS50825"/>
    </source>
</evidence>
<dbReference type="CTD" id="8235560"/>
<dbReference type="InterPro" id="IPR036055">
    <property type="entry name" value="LDL_receptor-like_sf"/>
</dbReference>
<dbReference type="SUPFAM" id="SSF57184">
    <property type="entry name" value="Growth factor receptor domain"/>
    <property type="match status" value="4"/>
</dbReference>
<evidence type="ECO:0000256" key="10">
    <source>
        <dbReference type="ARBA" id="ARBA00022782"/>
    </source>
</evidence>
<feature type="disulfide bond" evidence="18">
    <location>
        <begin position="2282"/>
        <end position="2299"/>
    </location>
</feature>
<dbReference type="Pfam" id="PF13385">
    <property type="entry name" value="Laminin_G_3"/>
    <property type="match status" value="1"/>
</dbReference>
<evidence type="ECO:0000256" key="19">
    <source>
        <dbReference type="PROSITE-ProRule" id="PRU00124"/>
    </source>
</evidence>
<feature type="domain" description="EGF-like" evidence="24">
    <location>
        <begin position="2351"/>
        <end position="2387"/>
    </location>
</feature>
<feature type="domain" description="HYR" evidence="26">
    <location>
        <begin position="2741"/>
        <end position="2823"/>
    </location>
</feature>
<dbReference type="Pfam" id="PF00754">
    <property type="entry name" value="F5_F8_type_C"/>
    <property type="match status" value="2"/>
</dbReference>
<feature type="disulfide bond" evidence="18">
    <location>
        <begin position="2453"/>
        <end position="2462"/>
    </location>
</feature>
<feature type="domain" description="EGF-like" evidence="24">
    <location>
        <begin position="2465"/>
        <end position="2501"/>
    </location>
</feature>
<keyword evidence="3" id="KW-0217">Developmental protein</keyword>
<dbReference type="PROSITE" id="PS01180">
    <property type="entry name" value="CUB"/>
    <property type="match status" value="3"/>
</dbReference>
<dbReference type="PROSITE" id="PS01209">
    <property type="entry name" value="LDLRA_1"/>
    <property type="match status" value="1"/>
</dbReference>
<dbReference type="InterPro" id="IPR001304">
    <property type="entry name" value="C-type_lectin-like"/>
</dbReference>
<feature type="domain" description="EGF-like" evidence="24">
    <location>
        <begin position="2313"/>
        <end position="2349"/>
    </location>
</feature>
<dbReference type="InterPro" id="IPR035914">
    <property type="entry name" value="Sperma_CUB_dom_sf"/>
</dbReference>
<keyword evidence="8" id="KW-0732">Signal</keyword>
<dbReference type="InterPro" id="IPR018097">
    <property type="entry name" value="EGF_Ca-bd_CS"/>
</dbReference>
<dbReference type="PROSITE" id="PS01285">
    <property type="entry name" value="FA58C_1"/>
    <property type="match status" value="1"/>
</dbReference>
<dbReference type="InterPro" id="IPR000436">
    <property type="entry name" value="Sushi_SCR_CCP_dom"/>
</dbReference>
<feature type="domain" description="EGF-like" evidence="24">
    <location>
        <begin position="2389"/>
        <end position="2425"/>
    </location>
</feature>
<feature type="domain" description="Sushi" evidence="27">
    <location>
        <begin position="616"/>
        <end position="676"/>
    </location>
</feature>
<reference evidence="28" key="1">
    <citation type="submission" date="2007-04" db="EMBL/GenBank/DDBJ databases">
        <title>Annotation of Pediculus humanus corporis strain USDA.</title>
        <authorList>
            <person name="Kirkness E."/>
            <person name="Hannick L."/>
            <person name="Hass B."/>
            <person name="Bruggner R."/>
            <person name="Lawson D."/>
            <person name="Bidwell S."/>
            <person name="Joardar V."/>
            <person name="Caler E."/>
            <person name="Walenz B."/>
            <person name="Inman J."/>
            <person name="Schobel S."/>
            <person name="Galinsky K."/>
            <person name="Amedeo P."/>
            <person name="Strausberg R."/>
        </authorList>
    </citation>
    <scope>NUCLEOTIDE SEQUENCE</scope>
    <source>
        <strain evidence="28">USDA</strain>
    </source>
</reference>
<dbReference type="FunFam" id="2.10.70.10:FF:000014">
    <property type="entry name" value="Membrane cofactor protein"/>
    <property type="match status" value="1"/>
</dbReference>
<gene>
    <name evidence="29" type="primary">8235560</name>
    <name evidence="28" type="ORF">Phum_PHUM268120</name>
</gene>
<dbReference type="InterPro" id="IPR013320">
    <property type="entry name" value="ConA-like_dom_sf"/>
</dbReference>
<dbReference type="SUPFAM" id="SSF56436">
    <property type="entry name" value="C-type lectin-like"/>
    <property type="match status" value="1"/>
</dbReference>
<dbReference type="GO" id="GO:0051239">
    <property type="term" value="P:regulation of multicellular organismal process"/>
    <property type="evidence" value="ECO:0007669"/>
    <property type="project" value="UniProtKB-ARBA"/>
</dbReference>
<dbReference type="SMART" id="SM00231">
    <property type="entry name" value="FA58C"/>
    <property type="match status" value="2"/>
</dbReference>
<dbReference type="Pfam" id="PF00084">
    <property type="entry name" value="Sushi"/>
    <property type="match status" value="4"/>
</dbReference>
<feature type="domain" description="Sushi" evidence="27">
    <location>
        <begin position="1129"/>
        <end position="1192"/>
    </location>
</feature>
<evidence type="ECO:0000256" key="16">
    <source>
        <dbReference type="ARBA" id="ARBA00023180"/>
    </source>
</evidence>
<dbReference type="FunFam" id="2.10.25.10:FF:000368">
    <property type="entry name" value="Delta-like 3 (Drosophila), isoform CRA_b"/>
    <property type="match status" value="1"/>
</dbReference>
<dbReference type="SUPFAM" id="SSF57424">
    <property type="entry name" value="LDL receptor-like module"/>
    <property type="match status" value="1"/>
</dbReference>
<dbReference type="SMART" id="SM00032">
    <property type="entry name" value="CCP"/>
    <property type="match status" value="10"/>
</dbReference>
<dbReference type="Gene3D" id="2.10.25.10">
    <property type="entry name" value="Laminin"/>
    <property type="match status" value="18"/>
</dbReference>
<dbReference type="InterPro" id="IPR000859">
    <property type="entry name" value="CUB_dom"/>
</dbReference>
<dbReference type="InterPro" id="IPR002172">
    <property type="entry name" value="LDrepeatLR_classA_rpt"/>
</dbReference>
<feature type="disulfide bond" evidence="19">
    <location>
        <begin position="134"/>
        <end position="149"/>
    </location>
</feature>
<keyword evidence="5 18" id="KW-0245">EGF-like domain</keyword>
<evidence type="ECO:0000256" key="15">
    <source>
        <dbReference type="ARBA" id="ARBA00023157"/>
    </source>
</evidence>
<feature type="disulfide bond" evidence="20">
    <location>
        <begin position="647"/>
        <end position="674"/>
    </location>
</feature>
<dbReference type="InterPro" id="IPR049883">
    <property type="entry name" value="NOTCH1_EGF-like"/>
</dbReference>